<proteinExistence type="predicted"/>
<evidence type="ECO:0000313" key="3">
    <source>
        <dbReference type="EMBL" id="GLB43950.1"/>
    </source>
</evidence>
<feature type="region of interest" description="Disordered" evidence="1">
    <location>
        <begin position="52"/>
        <end position="72"/>
    </location>
</feature>
<sequence length="152" mass="17300">MDENHPPYVIHDTPTKNRFIGAVEAGLNIPSAAALIGLPASTAYKIAAKYKATGSTSNRRRSGRPKKLSEAGKRLLTRTAVKERRMPLGELANTLQLNVSASTVRRALAEKGYHRRVARKRPYLRKDQKRSRMRWAKLYEQWDNEAWGRVIF</sequence>
<dbReference type="EMBL" id="BRPK01000015">
    <property type="protein sequence ID" value="GLB43950.1"/>
    <property type="molecule type" value="Genomic_DNA"/>
</dbReference>
<evidence type="ECO:0000259" key="2">
    <source>
        <dbReference type="Pfam" id="PF01498"/>
    </source>
</evidence>
<evidence type="ECO:0000256" key="1">
    <source>
        <dbReference type="SAM" id="MobiDB-lite"/>
    </source>
</evidence>
<gene>
    <name evidence="3" type="ORF">LshimejAT787_1501340</name>
</gene>
<dbReference type="Pfam" id="PF01498">
    <property type="entry name" value="HTH_Tnp_Tc3_2"/>
    <property type="match status" value="1"/>
</dbReference>
<keyword evidence="4" id="KW-1185">Reference proteome</keyword>
<protein>
    <submittedName>
        <fullName evidence="3">Encoded by</fullName>
    </submittedName>
</protein>
<feature type="domain" description="Transposase Tc1-like" evidence="2">
    <location>
        <begin position="73"/>
        <end position="139"/>
    </location>
</feature>
<dbReference type="GO" id="GO:0015074">
    <property type="term" value="P:DNA integration"/>
    <property type="evidence" value="ECO:0007669"/>
    <property type="project" value="InterPro"/>
</dbReference>
<dbReference type="InterPro" id="IPR009057">
    <property type="entry name" value="Homeodomain-like_sf"/>
</dbReference>
<dbReference type="SUPFAM" id="SSF46689">
    <property type="entry name" value="Homeodomain-like"/>
    <property type="match status" value="1"/>
</dbReference>
<dbReference type="AlphaFoldDB" id="A0A9P3PVX9"/>
<evidence type="ECO:0000313" key="4">
    <source>
        <dbReference type="Proteomes" id="UP001063166"/>
    </source>
</evidence>
<name>A0A9P3PVX9_LYOSH</name>
<dbReference type="GO" id="GO:0003677">
    <property type="term" value="F:DNA binding"/>
    <property type="evidence" value="ECO:0007669"/>
    <property type="project" value="InterPro"/>
</dbReference>
<dbReference type="OrthoDB" id="2431447at2759"/>
<dbReference type="InterPro" id="IPR002492">
    <property type="entry name" value="Transposase_Tc1-like"/>
</dbReference>
<organism evidence="3 4">
    <name type="scientific">Lyophyllum shimeji</name>
    <name type="common">Hon-shimeji</name>
    <name type="synonym">Tricholoma shimeji</name>
    <dbReference type="NCBI Taxonomy" id="47721"/>
    <lineage>
        <taxon>Eukaryota</taxon>
        <taxon>Fungi</taxon>
        <taxon>Dikarya</taxon>
        <taxon>Basidiomycota</taxon>
        <taxon>Agaricomycotina</taxon>
        <taxon>Agaricomycetes</taxon>
        <taxon>Agaricomycetidae</taxon>
        <taxon>Agaricales</taxon>
        <taxon>Tricholomatineae</taxon>
        <taxon>Lyophyllaceae</taxon>
        <taxon>Lyophyllum</taxon>
    </lineage>
</organism>
<accession>A0A9P3PVX9</accession>
<dbReference type="Proteomes" id="UP001063166">
    <property type="component" value="Unassembled WGS sequence"/>
</dbReference>
<comment type="caution">
    <text evidence="3">The sequence shown here is derived from an EMBL/GenBank/DDBJ whole genome shotgun (WGS) entry which is preliminary data.</text>
</comment>
<dbReference type="GO" id="GO:0006313">
    <property type="term" value="P:DNA transposition"/>
    <property type="evidence" value="ECO:0007669"/>
    <property type="project" value="InterPro"/>
</dbReference>
<reference evidence="3" key="1">
    <citation type="submission" date="2022-07" db="EMBL/GenBank/DDBJ databases">
        <title>The genome of Lyophyllum shimeji provides insight into the initial evolution of ectomycorrhizal fungal genome.</title>
        <authorList>
            <person name="Kobayashi Y."/>
            <person name="Shibata T."/>
            <person name="Hirakawa H."/>
            <person name="Shigenobu S."/>
            <person name="Nishiyama T."/>
            <person name="Yamada A."/>
            <person name="Hasebe M."/>
            <person name="Kawaguchi M."/>
        </authorList>
    </citation>
    <scope>NUCLEOTIDE SEQUENCE</scope>
    <source>
        <strain evidence="3">AT787</strain>
    </source>
</reference>